<comment type="caution">
    <text evidence="1">The sequence shown here is derived from an EMBL/GenBank/DDBJ whole genome shotgun (WGS) entry which is preliminary data.</text>
</comment>
<evidence type="ECO:0000313" key="2">
    <source>
        <dbReference type="Proteomes" id="UP001607302"/>
    </source>
</evidence>
<protein>
    <submittedName>
        <fullName evidence="1">Uncharacterized protein</fullName>
    </submittedName>
</protein>
<feature type="non-terminal residue" evidence="1">
    <location>
        <position position="77"/>
    </location>
</feature>
<accession>A0ABD2APH8</accession>
<sequence>MLKEEATSGYNLLVRFRSVIRDEYLDLLGRQMDLEISQNSLGFDKFEKRQFVSGRSEKRVLTVGHKAAIIRTCAGCQ</sequence>
<evidence type="ECO:0000313" key="1">
    <source>
        <dbReference type="EMBL" id="KAL2722514.1"/>
    </source>
</evidence>
<gene>
    <name evidence="1" type="ORF">V1478_009377</name>
</gene>
<reference evidence="1 2" key="1">
    <citation type="journal article" date="2024" name="Ann. Entomol. Soc. Am.">
        <title>Genomic analyses of the southern and eastern yellowjacket wasps (Hymenoptera: Vespidae) reveal evolutionary signatures of social life.</title>
        <authorList>
            <person name="Catto M.A."/>
            <person name="Caine P.B."/>
            <person name="Orr S.E."/>
            <person name="Hunt B.G."/>
            <person name="Goodisman M.A.D."/>
        </authorList>
    </citation>
    <scope>NUCLEOTIDE SEQUENCE [LARGE SCALE GENOMIC DNA]</scope>
    <source>
        <strain evidence="1">233</strain>
        <tissue evidence="1">Head and thorax</tissue>
    </source>
</reference>
<dbReference type="AlphaFoldDB" id="A0ABD2APH8"/>
<proteinExistence type="predicted"/>
<organism evidence="1 2">
    <name type="scientific">Vespula squamosa</name>
    <name type="common">Southern yellow jacket</name>
    <name type="synonym">Wasp</name>
    <dbReference type="NCBI Taxonomy" id="30214"/>
    <lineage>
        <taxon>Eukaryota</taxon>
        <taxon>Metazoa</taxon>
        <taxon>Ecdysozoa</taxon>
        <taxon>Arthropoda</taxon>
        <taxon>Hexapoda</taxon>
        <taxon>Insecta</taxon>
        <taxon>Pterygota</taxon>
        <taxon>Neoptera</taxon>
        <taxon>Endopterygota</taxon>
        <taxon>Hymenoptera</taxon>
        <taxon>Apocrita</taxon>
        <taxon>Aculeata</taxon>
        <taxon>Vespoidea</taxon>
        <taxon>Vespidae</taxon>
        <taxon>Vespinae</taxon>
        <taxon>Vespula</taxon>
    </lineage>
</organism>
<keyword evidence="2" id="KW-1185">Reference proteome</keyword>
<dbReference type="Proteomes" id="UP001607302">
    <property type="component" value="Unassembled WGS sequence"/>
</dbReference>
<name>A0ABD2APH8_VESSQ</name>
<dbReference type="EMBL" id="JAUDFV010000141">
    <property type="protein sequence ID" value="KAL2722514.1"/>
    <property type="molecule type" value="Genomic_DNA"/>
</dbReference>